<accession>T2JV93</accession>
<dbReference type="Pfam" id="PF13478">
    <property type="entry name" value="XdhC_C"/>
    <property type="match status" value="1"/>
</dbReference>
<gene>
    <name evidence="2" type="ORF">CWATWH0402_4289</name>
</gene>
<comment type="caution">
    <text evidence="2">The sequence shown here is derived from an EMBL/GenBank/DDBJ whole genome shotgun (WGS) entry which is preliminary data.</text>
</comment>
<dbReference type="Gene3D" id="3.40.50.720">
    <property type="entry name" value="NAD(P)-binding Rossmann-like Domain"/>
    <property type="match status" value="1"/>
</dbReference>
<dbReference type="AlphaFoldDB" id="T2JV93"/>
<protein>
    <submittedName>
        <fullName evidence="2">Xanthine and CO dehydrogenases maturation factor, XdhC/CoxF family</fullName>
    </submittedName>
</protein>
<dbReference type="Proteomes" id="UP000018130">
    <property type="component" value="Unassembled WGS sequence"/>
</dbReference>
<reference evidence="2 3" key="1">
    <citation type="submission" date="2013-01" db="EMBL/GenBank/DDBJ databases">
        <authorList>
            <person name="Bench S."/>
        </authorList>
    </citation>
    <scope>NUCLEOTIDE SEQUENCE [LARGE SCALE GENOMIC DNA]</scope>
    <source>
        <strain evidence="2 3">WH 0402</strain>
    </source>
</reference>
<evidence type="ECO:0000259" key="1">
    <source>
        <dbReference type="Pfam" id="PF13478"/>
    </source>
</evidence>
<evidence type="ECO:0000313" key="2">
    <source>
        <dbReference type="EMBL" id="CCQ68547.1"/>
    </source>
</evidence>
<evidence type="ECO:0000313" key="3">
    <source>
        <dbReference type="Proteomes" id="UP000018130"/>
    </source>
</evidence>
<reference evidence="2 3" key="2">
    <citation type="submission" date="2013-09" db="EMBL/GenBank/DDBJ databases">
        <title>Whole genome comparison of six Crocosphaera watsonii strains with differing phenotypes.</title>
        <authorList>
            <person name="Bench S.R."/>
            <person name="Heller P."/>
            <person name="Frank I."/>
            <person name="Arciniega M."/>
            <person name="Shilova I.N."/>
            <person name="Zehr J.P."/>
        </authorList>
    </citation>
    <scope>NUCLEOTIDE SEQUENCE [LARGE SCALE GENOMIC DNA]</scope>
    <source>
        <strain evidence="2 3">WH 0402</strain>
    </source>
</reference>
<name>T2JV93_CROWT</name>
<dbReference type="EMBL" id="CAQN01000788">
    <property type="protein sequence ID" value="CCQ68547.1"/>
    <property type="molecule type" value="Genomic_DNA"/>
</dbReference>
<dbReference type="InterPro" id="IPR027051">
    <property type="entry name" value="XdhC_Rossmann_dom"/>
</dbReference>
<organism evidence="2 3">
    <name type="scientific">Crocosphaera watsonii WH 0402</name>
    <dbReference type="NCBI Taxonomy" id="1284629"/>
    <lineage>
        <taxon>Bacteria</taxon>
        <taxon>Bacillati</taxon>
        <taxon>Cyanobacteriota</taxon>
        <taxon>Cyanophyceae</taxon>
        <taxon>Oscillatoriophycideae</taxon>
        <taxon>Chroococcales</taxon>
        <taxon>Aphanothecaceae</taxon>
        <taxon>Crocosphaera</taxon>
    </lineage>
</organism>
<sequence>MGSVDVFIEVITPPLSLIIFGAGRDVLPVAKLAKAIGWQVTVVDCRAQEKLIKDLLLPIKLFSPVVTLLVNRYQSKKMT</sequence>
<feature type="domain" description="XdhC Rossmann" evidence="1">
    <location>
        <begin position="17"/>
        <end position="49"/>
    </location>
</feature>
<proteinExistence type="predicted"/>